<dbReference type="AlphaFoldDB" id="A0A4Z1I7Y8"/>
<organism evidence="2 3">
    <name type="scientific">Botryotinia convoluta</name>
    <dbReference type="NCBI Taxonomy" id="54673"/>
    <lineage>
        <taxon>Eukaryota</taxon>
        <taxon>Fungi</taxon>
        <taxon>Dikarya</taxon>
        <taxon>Ascomycota</taxon>
        <taxon>Pezizomycotina</taxon>
        <taxon>Leotiomycetes</taxon>
        <taxon>Helotiales</taxon>
        <taxon>Sclerotiniaceae</taxon>
        <taxon>Botryotinia</taxon>
    </lineage>
</organism>
<keyword evidence="3" id="KW-1185">Reference proteome</keyword>
<sequence>MPRNNPDTCANNQANFFVKRAPVKRRWFWLVEQRLKTWDKAPESIDEKKALLMFAFEQCKLPRAEKFCRERARIAGDDSVAESSVDADMTISKCVEKFGVTQDDFVNANGSALAVVSNQPVTDYISAEQQAANEAEQARLFGESRKRTGLGGISSVESGEDIDADGDVAMG</sequence>
<proteinExistence type="predicted"/>
<gene>
    <name evidence="2" type="ORF">BCON_0065g00050</name>
</gene>
<dbReference type="EMBL" id="PQXN01000065">
    <property type="protein sequence ID" value="TGO57445.1"/>
    <property type="molecule type" value="Genomic_DNA"/>
</dbReference>
<dbReference type="OrthoDB" id="3533507at2759"/>
<name>A0A4Z1I7Y8_9HELO</name>
<reference evidence="2 3" key="1">
    <citation type="submission" date="2017-12" db="EMBL/GenBank/DDBJ databases">
        <title>Comparative genomics of Botrytis spp.</title>
        <authorList>
            <person name="Valero-Jimenez C.A."/>
            <person name="Tapia P."/>
            <person name="Veloso J."/>
            <person name="Silva-Moreno E."/>
            <person name="Staats M."/>
            <person name="Valdes J.H."/>
            <person name="Van Kan J.A.L."/>
        </authorList>
    </citation>
    <scope>NUCLEOTIDE SEQUENCE [LARGE SCALE GENOMIC DNA]</scope>
    <source>
        <strain evidence="2 3">MUCL11595</strain>
    </source>
</reference>
<evidence type="ECO:0000313" key="2">
    <source>
        <dbReference type="EMBL" id="TGO57445.1"/>
    </source>
</evidence>
<accession>A0A4Z1I7Y8</accession>
<evidence type="ECO:0000313" key="3">
    <source>
        <dbReference type="Proteomes" id="UP000297527"/>
    </source>
</evidence>
<feature type="compositionally biased region" description="Acidic residues" evidence="1">
    <location>
        <begin position="158"/>
        <end position="171"/>
    </location>
</feature>
<evidence type="ECO:0000256" key="1">
    <source>
        <dbReference type="SAM" id="MobiDB-lite"/>
    </source>
</evidence>
<dbReference type="Proteomes" id="UP000297527">
    <property type="component" value="Unassembled WGS sequence"/>
</dbReference>
<comment type="caution">
    <text evidence="2">The sequence shown here is derived from an EMBL/GenBank/DDBJ whole genome shotgun (WGS) entry which is preliminary data.</text>
</comment>
<feature type="region of interest" description="Disordered" evidence="1">
    <location>
        <begin position="148"/>
        <end position="171"/>
    </location>
</feature>
<protein>
    <submittedName>
        <fullName evidence="2">Uncharacterized protein</fullName>
    </submittedName>
</protein>